<dbReference type="STRING" id="1758178.GCA_001550095_02761"/>
<gene>
    <name evidence="2" type="ORF">CEW89_04605</name>
</gene>
<feature type="domain" description="Amidase" evidence="1">
    <location>
        <begin position="24"/>
        <end position="174"/>
    </location>
</feature>
<dbReference type="SUPFAM" id="SSF75304">
    <property type="entry name" value="Amidase signature (AS) enzymes"/>
    <property type="match status" value="1"/>
</dbReference>
<dbReference type="Gene3D" id="3.90.1300.10">
    <property type="entry name" value="Amidase signature (AS) domain"/>
    <property type="match status" value="1"/>
</dbReference>
<dbReference type="OrthoDB" id="9777859at2"/>
<feature type="domain" description="Amidase" evidence="1">
    <location>
        <begin position="268"/>
        <end position="367"/>
    </location>
</feature>
<dbReference type="Proteomes" id="UP000217935">
    <property type="component" value="Chromosome"/>
</dbReference>
<protein>
    <submittedName>
        <fullName evidence="2">Amidase</fullName>
    </submittedName>
</protein>
<dbReference type="InterPro" id="IPR036928">
    <property type="entry name" value="AS_sf"/>
</dbReference>
<dbReference type="InterPro" id="IPR023631">
    <property type="entry name" value="Amidase_dom"/>
</dbReference>
<dbReference type="PANTHER" id="PTHR11895:SF151">
    <property type="entry name" value="GLUTAMYL-TRNA(GLN) AMIDOTRANSFERASE SUBUNIT A"/>
    <property type="match status" value="1"/>
</dbReference>
<dbReference type="Pfam" id="PF01425">
    <property type="entry name" value="Amidase"/>
    <property type="match status" value="2"/>
</dbReference>
<dbReference type="GO" id="GO:0003824">
    <property type="term" value="F:catalytic activity"/>
    <property type="evidence" value="ECO:0007669"/>
    <property type="project" value="InterPro"/>
</dbReference>
<dbReference type="PANTHER" id="PTHR11895">
    <property type="entry name" value="TRANSAMIDASE"/>
    <property type="match status" value="1"/>
</dbReference>
<dbReference type="AlphaFoldDB" id="A0A291G9T8"/>
<evidence type="ECO:0000313" key="3">
    <source>
        <dbReference type="Proteomes" id="UP000217935"/>
    </source>
</evidence>
<evidence type="ECO:0000313" key="2">
    <source>
        <dbReference type="EMBL" id="ATG46908.1"/>
    </source>
</evidence>
<dbReference type="InterPro" id="IPR000120">
    <property type="entry name" value="Amidase"/>
</dbReference>
<dbReference type="KEGG" id="ceh:CEW89_04605"/>
<reference evidence="2 3" key="1">
    <citation type="submission" date="2017-06" db="EMBL/GenBank/DDBJ databases">
        <title>Celeribacter sp. TSPH2 complete genome sequence.</title>
        <authorList>
            <person name="Woo J.-H."/>
            <person name="Kim H.-S."/>
        </authorList>
    </citation>
    <scope>NUCLEOTIDE SEQUENCE [LARGE SCALE GENOMIC DNA]</scope>
    <source>
        <strain evidence="2 3">TSPH2</strain>
    </source>
</reference>
<keyword evidence="3" id="KW-1185">Reference proteome</keyword>
<evidence type="ECO:0000259" key="1">
    <source>
        <dbReference type="Pfam" id="PF01425"/>
    </source>
</evidence>
<dbReference type="EMBL" id="CP022196">
    <property type="protein sequence ID" value="ATG46908.1"/>
    <property type="molecule type" value="Genomic_DNA"/>
</dbReference>
<proteinExistence type="predicted"/>
<dbReference type="InterPro" id="IPR020556">
    <property type="entry name" value="Amidase_CS"/>
</dbReference>
<dbReference type="RefSeq" id="WP_096805068.1">
    <property type="nucleotide sequence ID" value="NZ_CP022196.1"/>
</dbReference>
<dbReference type="PROSITE" id="PS00571">
    <property type="entry name" value="AMIDASES"/>
    <property type="match status" value="1"/>
</dbReference>
<accession>A0A291G9T8</accession>
<organism evidence="2 3">
    <name type="scientific">Celeribacter ethanolicus</name>
    <dbReference type="NCBI Taxonomy" id="1758178"/>
    <lineage>
        <taxon>Bacteria</taxon>
        <taxon>Pseudomonadati</taxon>
        <taxon>Pseudomonadota</taxon>
        <taxon>Alphaproteobacteria</taxon>
        <taxon>Rhodobacterales</taxon>
        <taxon>Roseobacteraceae</taxon>
        <taxon>Celeribacter</taxon>
    </lineage>
</organism>
<sequence>MNAQTPSAATLVGELSLGGGGPTVVVKDCIDVEGTVTGCGSRAFASQPPAARNADLVDALLEAGCRIIGKANMHEIAFGMTGVNGFTGTPVNPLWPDRIPGGSSSGSAVAVAEGLCDFAVGTDTGGSVRQPATCCGVIGIKPTYGRVSRKGLTPVHSSLDCPGILARDMDMLVRGMTAIDPTFVPEKLLHAPKLGRIKSEGVDAEVGDPLVYALMDAYPDMPYDILPSFEAAFDAGMVVMSHEMAQDFGPMLDQGAPFGLDIAARLRNARKITDAQRAEAEAVRTRFTAEVDALLERYDALVTPSLPTVPPTLAEAQDPQNVLSLTRFQRPFNLSGHPAITLPARSNAGLPIGLQIIGRKGEDAKLCAVARWITSCIPLFQSKDRNQ</sequence>
<name>A0A291G9T8_9RHOB</name>